<keyword evidence="1" id="KW-1133">Transmembrane helix</keyword>
<dbReference type="GO" id="GO:0005886">
    <property type="term" value="C:plasma membrane"/>
    <property type="evidence" value="ECO:0007669"/>
    <property type="project" value="TreeGrafter"/>
</dbReference>
<proteinExistence type="predicted"/>
<keyword evidence="1" id="KW-0812">Transmembrane</keyword>
<evidence type="ECO:0000313" key="2">
    <source>
        <dbReference type="EMBL" id="GEC96408.1"/>
    </source>
</evidence>
<organism evidence="2 3">
    <name type="scientific">Zoogloea ramigera</name>
    <dbReference type="NCBI Taxonomy" id="350"/>
    <lineage>
        <taxon>Bacteria</taxon>
        <taxon>Pseudomonadati</taxon>
        <taxon>Pseudomonadota</taxon>
        <taxon>Betaproteobacteria</taxon>
        <taxon>Rhodocyclales</taxon>
        <taxon>Zoogloeaceae</taxon>
        <taxon>Zoogloea</taxon>
    </lineage>
</organism>
<dbReference type="InterPro" id="IPR052959">
    <property type="entry name" value="Inner_membrane_assoc"/>
</dbReference>
<accession>A0A4Y4CU34</accession>
<name>A0A4Y4CU34_ZOORA</name>
<dbReference type="PANTHER" id="PTHR38598">
    <property type="entry name" value="INNER MEMBRANE PROTEIN YJCH"/>
    <property type="match status" value="1"/>
</dbReference>
<gene>
    <name evidence="2" type="ORF">ZRA01_24810</name>
</gene>
<comment type="caution">
    <text evidence="2">The sequence shown here is derived from an EMBL/GenBank/DDBJ whole genome shotgun (WGS) entry which is preliminary data.</text>
</comment>
<sequence>MSSTSNQSAVYARIRKNPRFTELVSKRQGFATLLSVIVLTIFYGFFMVVAFNPNLIGQRLSEGSYVTVGIAAELFMFIFFWVLTAVYVKRANGEFDAITEEVVRDAAKGVK</sequence>
<dbReference type="PANTHER" id="PTHR38598:SF1">
    <property type="entry name" value="INNER MEMBRANE PROTEIN YJCH"/>
    <property type="match status" value="1"/>
</dbReference>
<dbReference type="RefSeq" id="WP_141352689.1">
    <property type="nucleotide sequence ID" value="NZ_BJNV01000043.1"/>
</dbReference>
<keyword evidence="3" id="KW-1185">Reference proteome</keyword>
<evidence type="ECO:0000256" key="1">
    <source>
        <dbReference type="SAM" id="Phobius"/>
    </source>
</evidence>
<dbReference type="OrthoDB" id="5297034at2"/>
<dbReference type="EMBL" id="BJNV01000043">
    <property type="protein sequence ID" value="GEC96408.1"/>
    <property type="molecule type" value="Genomic_DNA"/>
</dbReference>
<evidence type="ECO:0008006" key="4">
    <source>
        <dbReference type="Google" id="ProtNLM"/>
    </source>
</evidence>
<feature type="transmembrane region" description="Helical" evidence="1">
    <location>
        <begin position="29"/>
        <end position="51"/>
    </location>
</feature>
<evidence type="ECO:0000313" key="3">
    <source>
        <dbReference type="Proteomes" id="UP000318422"/>
    </source>
</evidence>
<feature type="transmembrane region" description="Helical" evidence="1">
    <location>
        <begin position="63"/>
        <end position="88"/>
    </location>
</feature>
<keyword evidence="1" id="KW-0472">Membrane</keyword>
<dbReference type="Proteomes" id="UP000318422">
    <property type="component" value="Unassembled WGS sequence"/>
</dbReference>
<reference evidence="2 3" key="1">
    <citation type="submission" date="2019-06" db="EMBL/GenBank/DDBJ databases">
        <title>Whole genome shotgun sequence of Zoogloea ramigera NBRC 15342.</title>
        <authorList>
            <person name="Hosoyama A."/>
            <person name="Uohara A."/>
            <person name="Ohji S."/>
            <person name="Ichikawa N."/>
        </authorList>
    </citation>
    <scope>NUCLEOTIDE SEQUENCE [LARGE SCALE GENOMIC DNA]</scope>
    <source>
        <strain evidence="2 3">NBRC 15342</strain>
    </source>
</reference>
<dbReference type="InterPro" id="IPR007436">
    <property type="entry name" value="DUF485"/>
</dbReference>
<dbReference type="Pfam" id="PF04341">
    <property type="entry name" value="DUF485"/>
    <property type="match status" value="1"/>
</dbReference>
<dbReference type="AlphaFoldDB" id="A0A4Y4CU34"/>
<protein>
    <recommendedName>
        <fullName evidence="4">DUF485 domain-containing protein</fullName>
    </recommendedName>
</protein>